<dbReference type="PANTHER" id="PTHR10132">
    <property type="entry name" value="ALPHA-/EPSILON-SARCOGLYCAN FAMILY MEMBER"/>
    <property type="match status" value="1"/>
</dbReference>
<keyword evidence="2" id="KW-0732">Signal</keyword>
<name>A0ABP1QEA8_9HEXA</name>
<gene>
    <name evidence="5" type="ORF">ODALV1_LOCUS10373</name>
</gene>
<dbReference type="PANTHER" id="PTHR10132:SF14">
    <property type="entry name" value="SARCOGLYCAN ALPHA, ISOFORM C"/>
    <property type="match status" value="1"/>
</dbReference>
<feature type="transmembrane region" description="Helical" evidence="1">
    <location>
        <begin position="324"/>
        <end position="347"/>
    </location>
</feature>
<evidence type="ECO:0000313" key="6">
    <source>
        <dbReference type="Proteomes" id="UP001642540"/>
    </source>
</evidence>
<evidence type="ECO:0000313" key="5">
    <source>
        <dbReference type="EMBL" id="CAL8099878.1"/>
    </source>
</evidence>
<evidence type="ECO:0000256" key="1">
    <source>
        <dbReference type="SAM" id="Phobius"/>
    </source>
</evidence>
<evidence type="ECO:0008006" key="7">
    <source>
        <dbReference type="Google" id="ProtNLM"/>
    </source>
</evidence>
<feature type="domain" description="Sarcoglycan alpha/epsilon N-terminal" evidence="3">
    <location>
        <begin position="31"/>
        <end position="121"/>
    </location>
</feature>
<dbReference type="InterPro" id="IPR048347">
    <property type="entry name" value="Sarcoglycan_C"/>
</dbReference>
<keyword evidence="1" id="KW-0812">Transmembrane</keyword>
<feature type="chain" id="PRO_5046179511" description="Epsilon-sarcoglycan" evidence="2">
    <location>
        <begin position="23"/>
        <end position="448"/>
    </location>
</feature>
<keyword evidence="6" id="KW-1185">Reference proteome</keyword>
<sequence>MMALLHTTCVFVVCSFIGSVVSLEVFQQRVVVNSSELCIIPINPTHLRWEKQPGSIKEIEYSARMSNSPDLPEWLKYTYDGYTSTGYIYGVPPIRLVTLNLDVIGFNRYDNYDVKQLIISLEIMRREPMEYIMELKIDNMNIRDLCIPRRMNDLRNVLAENLGWKKKDGNRVVPVYMASAVDVGENRVPLRPNEAEGVVIHFASDKDFSTALRKLQVEISPLWKLRPCPREMKRTSVERHFRRYSFLVDWCSFRLVTTVVAPTGSEEQSKKGAQKNAATIGSDAEGVLDETIDFVNGKRKFVTEPEIFQFKSEIPERTYGYETLLATILPGSIGGLIGIVLMALLWADREDESVDGDSLFFEAAFRMLFSLIRYNEGNNGASYGYHQINRQQQEEAMLLSRDVVMKPDPVMEPTTSLVDMDRELIGTPLPPQYSETHPNGAPALIYAV</sequence>
<dbReference type="Proteomes" id="UP001642540">
    <property type="component" value="Unassembled WGS sequence"/>
</dbReference>
<keyword evidence="1" id="KW-0472">Membrane</keyword>
<comment type="caution">
    <text evidence="5">The sequence shown here is derived from an EMBL/GenBank/DDBJ whole genome shotgun (WGS) entry which is preliminary data.</text>
</comment>
<keyword evidence="1" id="KW-1133">Transmembrane helix</keyword>
<accession>A0ABP1QEA8</accession>
<evidence type="ECO:0000256" key="2">
    <source>
        <dbReference type="SAM" id="SignalP"/>
    </source>
</evidence>
<proteinExistence type="predicted"/>
<feature type="domain" description="Sarcoglycan alpha/epsilon second" evidence="4">
    <location>
        <begin position="129"/>
        <end position="256"/>
    </location>
</feature>
<evidence type="ECO:0000259" key="3">
    <source>
        <dbReference type="Pfam" id="PF05510"/>
    </source>
</evidence>
<protein>
    <recommendedName>
        <fullName evidence="7">Epsilon-sarcoglycan</fullName>
    </recommendedName>
</protein>
<reference evidence="5 6" key="1">
    <citation type="submission" date="2024-08" db="EMBL/GenBank/DDBJ databases">
        <authorList>
            <person name="Cucini C."/>
            <person name="Frati F."/>
        </authorList>
    </citation>
    <scope>NUCLEOTIDE SEQUENCE [LARGE SCALE GENOMIC DNA]</scope>
</reference>
<organism evidence="5 6">
    <name type="scientific">Orchesella dallaii</name>
    <dbReference type="NCBI Taxonomy" id="48710"/>
    <lineage>
        <taxon>Eukaryota</taxon>
        <taxon>Metazoa</taxon>
        <taxon>Ecdysozoa</taxon>
        <taxon>Arthropoda</taxon>
        <taxon>Hexapoda</taxon>
        <taxon>Collembola</taxon>
        <taxon>Entomobryomorpha</taxon>
        <taxon>Entomobryoidea</taxon>
        <taxon>Orchesellidae</taxon>
        <taxon>Orchesellinae</taxon>
        <taxon>Orchesella</taxon>
    </lineage>
</organism>
<dbReference type="Pfam" id="PF05510">
    <property type="entry name" value="Sarcoglycan_2"/>
    <property type="match status" value="1"/>
</dbReference>
<dbReference type="InterPro" id="IPR048346">
    <property type="entry name" value="Sarcoglycan_N"/>
</dbReference>
<dbReference type="InterPro" id="IPR008908">
    <property type="entry name" value="Sarcoglycan_alpha/epsilon"/>
</dbReference>
<feature type="signal peptide" evidence="2">
    <location>
        <begin position="1"/>
        <end position="22"/>
    </location>
</feature>
<dbReference type="EMBL" id="CAXLJM020000032">
    <property type="protein sequence ID" value="CAL8099878.1"/>
    <property type="molecule type" value="Genomic_DNA"/>
</dbReference>
<evidence type="ECO:0000259" key="4">
    <source>
        <dbReference type="Pfam" id="PF20989"/>
    </source>
</evidence>
<dbReference type="Pfam" id="PF20989">
    <property type="entry name" value="Sarcoglycan_2_C"/>
    <property type="match status" value="1"/>
</dbReference>